<gene>
    <name evidence="7" type="ORF">LITE_LOCUS27015</name>
</gene>
<dbReference type="Proteomes" id="UP001154282">
    <property type="component" value="Unassembled WGS sequence"/>
</dbReference>
<dbReference type="GO" id="GO:0003700">
    <property type="term" value="F:DNA-binding transcription factor activity"/>
    <property type="evidence" value="ECO:0007669"/>
    <property type="project" value="InterPro"/>
</dbReference>
<name>A0AAV0M719_9ROSI</name>
<evidence type="ECO:0000256" key="3">
    <source>
        <dbReference type="ARBA" id="ARBA00023163"/>
    </source>
</evidence>
<evidence type="ECO:0000256" key="4">
    <source>
        <dbReference type="ARBA" id="ARBA00023242"/>
    </source>
</evidence>
<comment type="subcellular location">
    <subcellularLocation>
        <location evidence="1">Nucleus</location>
    </subcellularLocation>
</comment>
<dbReference type="GO" id="GO:0046983">
    <property type="term" value="F:protein dimerization activity"/>
    <property type="evidence" value="ECO:0007669"/>
    <property type="project" value="InterPro"/>
</dbReference>
<comment type="caution">
    <text evidence="7">The sequence shown here is derived from an EMBL/GenBank/DDBJ whole genome shotgun (WGS) entry which is preliminary data.</text>
</comment>
<evidence type="ECO:0000259" key="6">
    <source>
        <dbReference type="PROSITE" id="PS50888"/>
    </source>
</evidence>
<keyword evidence="8" id="KW-1185">Reference proteome</keyword>
<accession>A0AAV0M719</accession>
<feature type="domain" description="BHLH" evidence="6">
    <location>
        <begin position="577"/>
        <end position="626"/>
    </location>
</feature>
<dbReference type="GO" id="GO:0005634">
    <property type="term" value="C:nucleus"/>
    <property type="evidence" value="ECO:0007669"/>
    <property type="project" value="UniProtKB-SubCell"/>
</dbReference>
<dbReference type="Pfam" id="PF23176">
    <property type="entry name" value="bHLH_LHW"/>
    <property type="match status" value="1"/>
</dbReference>
<evidence type="ECO:0000313" key="7">
    <source>
        <dbReference type="EMBL" id="CAI0441764.1"/>
    </source>
</evidence>
<dbReference type="EMBL" id="CAMGYJ010000007">
    <property type="protein sequence ID" value="CAI0441764.1"/>
    <property type="molecule type" value="Genomic_DNA"/>
</dbReference>
<keyword evidence="3" id="KW-0804">Transcription</keyword>
<dbReference type="PROSITE" id="PS50888">
    <property type="entry name" value="BHLH"/>
    <property type="match status" value="1"/>
</dbReference>
<sequence>MGSGKMESFVKEKLKDLCSSSNGWSLGLLWRFDHRNSMLLKMEDAYYEEQMKTVVKDLLPHVHMLGEGMVGETAFSGKHKWISCDADDSGWSDSEITRLLSSGIKTVCMIPLGSQGVIQLGSVHKISERQEFVDQTKRLFSDMEKAESFGPMTTSTASSLTYDAASSDLSDWFASFCAGTISPILGGNCDELGEFGFTSSNFTRSPAPTSDIEQERIVPSLMDSNREHASPESTGKMDCISTWSSEGSILTSLESQLASEIEVCDFPWMLSSSGNTPMSHGNLQESATLAPCYNTGVLIDVDESSQVYAERSGIKNEPSTVIKLEEQGTLCGFPEEFKQDDFSTDFSNLFMLEDPFEWTPCSQSQSINVMTPQVEANVSQSVGFGAPPSSLLEDVCSEQQKPAVSYAAQSDLFVVLGLKFADGQVGKRDNLMAPLVSGIQPGTGAEVSKLNPTLNGIWKQKGLFSELGLEELLGGHKSSSFASTKSSIIDDGLLSPNKRRKMENSSLSVNQLHLGNVSCSASSSTSMLSASGMDKTKSPMAQLIEDSFSSINTRGGIPGKAKKPDDPANKSGAKKRARPGESTRPRPKDRQQIQDRLKELRGIVPNAEKDSIDNLLYRTIKHMLFLQSVAKYADQLKQVDKPKISAREGGCGATWALEVGDEKVVCPVVVKDLVPPGLMLVEILCKDQGYFLEIAEAVRGFGLNILNGVMEAQDDKIWARFVIEANSSMTRADVLWSLVPLLPQNASSGMDQKLSSNVAVSRSYQQPGALVCPIGLAETTQR</sequence>
<evidence type="ECO:0000313" key="8">
    <source>
        <dbReference type="Proteomes" id="UP001154282"/>
    </source>
</evidence>
<organism evidence="7 8">
    <name type="scientific">Linum tenue</name>
    <dbReference type="NCBI Taxonomy" id="586396"/>
    <lineage>
        <taxon>Eukaryota</taxon>
        <taxon>Viridiplantae</taxon>
        <taxon>Streptophyta</taxon>
        <taxon>Embryophyta</taxon>
        <taxon>Tracheophyta</taxon>
        <taxon>Spermatophyta</taxon>
        <taxon>Magnoliopsida</taxon>
        <taxon>eudicotyledons</taxon>
        <taxon>Gunneridae</taxon>
        <taxon>Pentapetalae</taxon>
        <taxon>rosids</taxon>
        <taxon>fabids</taxon>
        <taxon>Malpighiales</taxon>
        <taxon>Linaceae</taxon>
        <taxon>Linum</taxon>
    </lineage>
</organism>
<feature type="region of interest" description="Disordered" evidence="5">
    <location>
        <begin position="552"/>
        <end position="592"/>
    </location>
</feature>
<keyword evidence="4" id="KW-0539">Nucleus</keyword>
<feature type="compositionally biased region" description="Basic and acidic residues" evidence="5">
    <location>
        <begin position="578"/>
        <end position="592"/>
    </location>
</feature>
<dbReference type="AlphaFoldDB" id="A0AAV0M719"/>
<evidence type="ECO:0000256" key="5">
    <source>
        <dbReference type="SAM" id="MobiDB-lite"/>
    </source>
</evidence>
<dbReference type="InterPro" id="IPR043561">
    <property type="entry name" value="LHW-like"/>
</dbReference>
<evidence type="ECO:0000256" key="1">
    <source>
        <dbReference type="ARBA" id="ARBA00004123"/>
    </source>
</evidence>
<dbReference type="InterPro" id="IPR011598">
    <property type="entry name" value="bHLH_dom"/>
</dbReference>
<protein>
    <recommendedName>
        <fullName evidence="6">BHLH domain-containing protein</fullName>
    </recommendedName>
</protein>
<dbReference type="PANTHER" id="PTHR46196">
    <property type="entry name" value="TRANSCRIPTION FACTOR BHLH155-LIKE ISOFORM X1-RELATED"/>
    <property type="match status" value="1"/>
</dbReference>
<dbReference type="InterPro" id="IPR025610">
    <property type="entry name" value="MYC/MYB_N"/>
</dbReference>
<keyword evidence="2" id="KW-0805">Transcription regulation</keyword>
<reference evidence="7" key="1">
    <citation type="submission" date="2022-08" db="EMBL/GenBank/DDBJ databases">
        <authorList>
            <person name="Gutierrez-Valencia J."/>
        </authorList>
    </citation>
    <scope>NUCLEOTIDE SEQUENCE</scope>
</reference>
<proteinExistence type="predicted"/>
<dbReference type="PANTHER" id="PTHR46196:SF2">
    <property type="entry name" value="TRANSCRIPTION FACTOR BHLH157"/>
    <property type="match status" value="1"/>
</dbReference>
<dbReference type="Pfam" id="PF14215">
    <property type="entry name" value="bHLH-MYC_N"/>
    <property type="match status" value="1"/>
</dbReference>
<evidence type="ECO:0000256" key="2">
    <source>
        <dbReference type="ARBA" id="ARBA00023015"/>
    </source>
</evidence>